<dbReference type="EMBL" id="JANPWB010000005">
    <property type="protein sequence ID" value="KAJ1185044.1"/>
    <property type="molecule type" value="Genomic_DNA"/>
</dbReference>
<name>A0AAV7U7J8_PLEWA</name>
<dbReference type="AlphaFoldDB" id="A0AAV7U7J8"/>
<comment type="caution">
    <text evidence="1">The sequence shown here is derived from an EMBL/GenBank/DDBJ whole genome shotgun (WGS) entry which is preliminary data.</text>
</comment>
<dbReference type="Proteomes" id="UP001066276">
    <property type="component" value="Chromosome 3_1"/>
</dbReference>
<gene>
    <name evidence="1" type="ORF">NDU88_001840</name>
</gene>
<organism evidence="1 2">
    <name type="scientific">Pleurodeles waltl</name>
    <name type="common">Iberian ribbed newt</name>
    <dbReference type="NCBI Taxonomy" id="8319"/>
    <lineage>
        <taxon>Eukaryota</taxon>
        <taxon>Metazoa</taxon>
        <taxon>Chordata</taxon>
        <taxon>Craniata</taxon>
        <taxon>Vertebrata</taxon>
        <taxon>Euteleostomi</taxon>
        <taxon>Amphibia</taxon>
        <taxon>Batrachia</taxon>
        <taxon>Caudata</taxon>
        <taxon>Salamandroidea</taxon>
        <taxon>Salamandridae</taxon>
        <taxon>Pleurodelinae</taxon>
        <taxon>Pleurodeles</taxon>
    </lineage>
</organism>
<reference evidence="1" key="1">
    <citation type="journal article" date="2022" name="bioRxiv">
        <title>Sequencing and chromosome-scale assembly of the giantPleurodeles waltlgenome.</title>
        <authorList>
            <person name="Brown T."/>
            <person name="Elewa A."/>
            <person name="Iarovenko S."/>
            <person name="Subramanian E."/>
            <person name="Araus A.J."/>
            <person name="Petzold A."/>
            <person name="Susuki M."/>
            <person name="Suzuki K.-i.T."/>
            <person name="Hayashi T."/>
            <person name="Toyoda A."/>
            <person name="Oliveira C."/>
            <person name="Osipova E."/>
            <person name="Leigh N.D."/>
            <person name="Simon A."/>
            <person name="Yun M.H."/>
        </authorList>
    </citation>
    <scope>NUCLEOTIDE SEQUENCE</scope>
    <source>
        <strain evidence="1">20211129_DDA</strain>
        <tissue evidence="1">Liver</tissue>
    </source>
</reference>
<evidence type="ECO:0000313" key="1">
    <source>
        <dbReference type="EMBL" id="KAJ1185044.1"/>
    </source>
</evidence>
<proteinExistence type="predicted"/>
<evidence type="ECO:0000313" key="2">
    <source>
        <dbReference type="Proteomes" id="UP001066276"/>
    </source>
</evidence>
<keyword evidence="2" id="KW-1185">Reference proteome</keyword>
<accession>A0AAV7U7J8</accession>
<sequence>MPPVGSALSSYVSACRSWRPLVRGSVVSLGPTACFNFSPLNGNAGMHRCLVAHVDLSPRVPSAVWYCCFQLRVPGRVVFRRVSVAASILLPALARAGSR</sequence>
<protein>
    <submittedName>
        <fullName evidence="1">Uncharacterized protein</fullName>
    </submittedName>
</protein>